<evidence type="ECO:0000313" key="2">
    <source>
        <dbReference type="Proteomes" id="UP000298663"/>
    </source>
</evidence>
<keyword evidence="2" id="KW-1185">Reference proteome</keyword>
<dbReference type="Proteomes" id="UP000298663">
    <property type="component" value="Unassembled WGS sequence"/>
</dbReference>
<proteinExistence type="predicted"/>
<organism evidence="1 2">
    <name type="scientific">Steinernema carpocapsae</name>
    <name type="common">Entomopathogenic nematode</name>
    <dbReference type="NCBI Taxonomy" id="34508"/>
    <lineage>
        <taxon>Eukaryota</taxon>
        <taxon>Metazoa</taxon>
        <taxon>Ecdysozoa</taxon>
        <taxon>Nematoda</taxon>
        <taxon>Chromadorea</taxon>
        <taxon>Rhabditida</taxon>
        <taxon>Tylenchina</taxon>
        <taxon>Panagrolaimomorpha</taxon>
        <taxon>Strongyloidoidea</taxon>
        <taxon>Steinernematidae</taxon>
        <taxon>Steinernema</taxon>
    </lineage>
</organism>
<protein>
    <submittedName>
        <fullName evidence="1">Uncharacterized protein</fullName>
    </submittedName>
</protein>
<comment type="caution">
    <text evidence="1">The sequence shown here is derived from an EMBL/GenBank/DDBJ whole genome shotgun (WGS) entry which is preliminary data.</text>
</comment>
<gene>
    <name evidence="1" type="ORF">L596_019214</name>
</gene>
<dbReference type="AlphaFoldDB" id="A0A4U5MPN1"/>
<reference evidence="1 2" key="2">
    <citation type="journal article" date="2019" name="G3 (Bethesda)">
        <title>Hybrid Assembly of the Genome of the Entomopathogenic Nematode Steinernema carpocapsae Identifies the X-Chromosome.</title>
        <authorList>
            <person name="Serra L."/>
            <person name="Macchietto M."/>
            <person name="Macias-Munoz A."/>
            <person name="McGill C.J."/>
            <person name="Rodriguez I.M."/>
            <person name="Rodriguez B."/>
            <person name="Murad R."/>
            <person name="Mortazavi A."/>
        </authorList>
    </citation>
    <scope>NUCLEOTIDE SEQUENCE [LARGE SCALE GENOMIC DNA]</scope>
    <source>
        <strain evidence="1 2">ALL</strain>
    </source>
</reference>
<reference evidence="1 2" key="1">
    <citation type="journal article" date="2015" name="Genome Biol.">
        <title>Comparative genomics of Steinernema reveals deeply conserved gene regulatory networks.</title>
        <authorList>
            <person name="Dillman A.R."/>
            <person name="Macchietto M."/>
            <person name="Porter C.F."/>
            <person name="Rogers A."/>
            <person name="Williams B."/>
            <person name="Antoshechkin I."/>
            <person name="Lee M.M."/>
            <person name="Goodwin Z."/>
            <person name="Lu X."/>
            <person name="Lewis E.E."/>
            <person name="Goodrich-Blair H."/>
            <person name="Stock S.P."/>
            <person name="Adams B.J."/>
            <person name="Sternberg P.W."/>
            <person name="Mortazavi A."/>
        </authorList>
    </citation>
    <scope>NUCLEOTIDE SEQUENCE [LARGE SCALE GENOMIC DNA]</scope>
    <source>
        <strain evidence="1 2">ALL</strain>
    </source>
</reference>
<evidence type="ECO:0000313" key="1">
    <source>
        <dbReference type="EMBL" id="TKR71649.1"/>
    </source>
</evidence>
<dbReference type="EMBL" id="AZBU02000006">
    <property type="protein sequence ID" value="TKR71649.1"/>
    <property type="molecule type" value="Genomic_DNA"/>
</dbReference>
<sequence length="171" mass="19823">MIRVINNDPHTNPSLVFDVDICFKNDAAKVVFQQRTTHNGSIHDMWLNWNQIKMFKTNAVYLRCVVAGDKYEDMRCMDVFGKEVAQNLSQEVFEDDVLPFLDDNLTSQAGSLFQFLCSKSELSSKLLKTFEYKTYNQYLTLKYAGKDTEQFLKAQTENPNLENVKLLADWP</sequence>
<name>A0A4U5MPN1_STECR</name>
<accession>A0A4U5MPN1</accession>